<accession>A0ABX1WY99</accession>
<dbReference type="InterPro" id="IPR011604">
    <property type="entry name" value="PDDEXK-like_dom_sf"/>
</dbReference>
<proteinExistence type="predicted"/>
<sequence length="125" mass="14429">MKENDISYDIRGAAFKIYNELGPGLLESVYEKALAYELKEMGYCVQCQQAIPMNYRHIKFDIGFRLDIIVNDKVIIEIKSVENLADVHYKQLLTYLKLTDKRLGILINFNASNLSANIKRIVNKL</sequence>
<dbReference type="Proteomes" id="UP000732105">
    <property type="component" value="Unassembled WGS sequence"/>
</dbReference>
<keyword evidence="2" id="KW-1185">Reference proteome</keyword>
<dbReference type="InterPro" id="IPR026350">
    <property type="entry name" value="GxxExxY"/>
</dbReference>
<dbReference type="NCBIfam" id="TIGR04256">
    <property type="entry name" value="GxxExxY"/>
    <property type="match status" value="1"/>
</dbReference>
<organism evidence="1 2">
    <name type="scientific">Marinifilum caeruleilacunae</name>
    <dbReference type="NCBI Taxonomy" id="2499076"/>
    <lineage>
        <taxon>Bacteria</taxon>
        <taxon>Pseudomonadati</taxon>
        <taxon>Bacteroidota</taxon>
        <taxon>Bacteroidia</taxon>
        <taxon>Marinilabiliales</taxon>
        <taxon>Marinifilaceae</taxon>
    </lineage>
</organism>
<protein>
    <submittedName>
        <fullName evidence="1">GxxExxY protein</fullName>
    </submittedName>
</protein>
<name>A0ABX1WY99_9BACT</name>
<evidence type="ECO:0000313" key="1">
    <source>
        <dbReference type="EMBL" id="NOU61123.1"/>
    </source>
</evidence>
<dbReference type="EMBL" id="RZNH01000028">
    <property type="protein sequence ID" value="NOU61123.1"/>
    <property type="molecule type" value="Genomic_DNA"/>
</dbReference>
<dbReference type="Pfam" id="PF13366">
    <property type="entry name" value="PDDEXK_3"/>
    <property type="match status" value="1"/>
</dbReference>
<comment type="caution">
    <text evidence="1">The sequence shown here is derived from an EMBL/GenBank/DDBJ whole genome shotgun (WGS) entry which is preliminary data.</text>
</comment>
<gene>
    <name evidence="1" type="ORF">ELS83_14995</name>
</gene>
<evidence type="ECO:0000313" key="2">
    <source>
        <dbReference type="Proteomes" id="UP000732105"/>
    </source>
</evidence>
<dbReference type="Gene3D" id="3.90.320.10">
    <property type="match status" value="1"/>
</dbReference>
<dbReference type="RefSeq" id="WP_171596391.1">
    <property type="nucleotide sequence ID" value="NZ_RZNH01000028.1"/>
</dbReference>
<reference evidence="1 2" key="1">
    <citation type="submission" date="2018-12" db="EMBL/GenBank/DDBJ databases">
        <title>Marinifilum JC070 sp. nov., a marine bacterium isolated from Yongle Blue Hole in the South China Sea.</title>
        <authorList>
            <person name="Fu T."/>
        </authorList>
    </citation>
    <scope>NUCLEOTIDE SEQUENCE [LARGE SCALE GENOMIC DNA]</scope>
    <source>
        <strain evidence="1 2">JC070</strain>
    </source>
</reference>